<accession>A0AAE1SCY8</accession>
<dbReference type="EMBL" id="JAVYJV010000006">
    <property type="protein sequence ID" value="KAK4368489.1"/>
    <property type="molecule type" value="Genomic_DNA"/>
</dbReference>
<evidence type="ECO:0000313" key="2">
    <source>
        <dbReference type="Proteomes" id="UP001291623"/>
    </source>
</evidence>
<dbReference type="AlphaFoldDB" id="A0AAE1SCY8"/>
<proteinExistence type="predicted"/>
<gene>
    <name evidence="1" type="ORF">RND71_012281</name>
</gene>
<dbReference type="Proteomes" id="UP001291623">
    <property type="component" value="Unassembled WGS sequence"/>
</dbReference>
<name>A0AAE1SCY8_9SOLA</name>
<organism evidence="1 2">
    <name type="scientific">Anisodus tanguticus</name>
    <dbReference type="NCBI Taxonomy" id="243964"/>
    <lineage>
        <taxon>Eukaryota</taxon>
        <taxon>Viridiplantae</taxon>
        <taxon>Streptophyta</taxon>
        <taxon>Embryophyta</taxon>
        <taxon>Tracheophyta</taxon>
        <taxon>Spermatophyta</taxon>
        <taxon>Magnoliopsida</taxon>
        <taxon>eudicotyledons</taxon>
        <taxon>Gunneridae</taxon>
        <taxon>Pentapetalae</taxon>
        <taxon>asterids</taxon>
        <taxon>lamiids</taxon>
        <taxon>Solanales</taxon>
        <taxon>Solanaceae</taxon>
        <taxon>Solanoideae</taxon>
        <taxon>Hyoscyameae</taxon>
        <taxon>Anisodus</taxon>
    </lineage>
</organism>
<comment type="caution">
    <text evidence="1">The sequence shown here is derived from an EMBL/GenBank/DDBJ whole genome shotgun (WGS) entry which is preliminary data.</text>
</comment>
<keyword evidence="2" id="KW-1185">Reference proteome</keyword>
<evidence type="ECO:0000313" key="1">
    <source>
        <dbReference type="EMBL" id="KAK4368489.1"/>
    </source>
</evidence>
<protein>
    <submittedName>
        <fullName evidence="1">Uncharacterized protein</fullName>
    </submittedName>
</protein>
<reference evidence="1" key="1">
    <citation type="submission" date="2023-12" db="EMBL/GenBank/DDBJ databases">
        <title>Genome assembly of Anisodus tanguticus.</title>
        <authorList>
            <person name="Wang Y.-J."/>
        </authorList>
    </citation>
    <scope>NUCLEOTIDE SEQUENCE</scope>
    <source>
        <strain evidence="1">KB-2021</strain>
        <tissue evidence="1">Leaf</tissue>
    </source>
</reference>
<sequence>MAIRDFFKDPVNYNKYKPMRFTRVKSRQPVDTWDNIYLVNDFSWRHIINPIQSNATLPNDVISRVGPTQIQIPLYRCTSRGPIIPRRTNQNLPPTLYRHVGQIRSSSNSISTRQLPPYVKYPVRTQGNISSRTTRDISRTPPSWCHILNSENVDERRVANQSTRGKIYT</sequence>